<dbReference type="PROSITE" id="PS50164">
    <property type="entry name" value="GIY_YIG"/>
    <property type="match status" value="1"/>
</dbReference>
<dbReference type="InterPro" id="IPR000305">
    <property type="entry name" value="GIY-YIG_endonuc"/>
</dbReference>
<dbReference type="InterPro" id="IPR035901">
    <property type="entry name" value="GIY-YIG_endonuc_sf"/>
</dbReference>
<reference evidence="3" key="1">
    <citation type="submission" date="2022-08" db="UniProtKB">
        <authorList>
            <consortium name="EnsemblMetazoa"/>
        </authorList>
    </citation>
    <scope>IDENTIFICATION</scope>
</reference>
<name>A0A8W7PCJ9_ANOCL</name>
<dbReference type="Pfam" id="PF01541">
    <property type="entry name" value="GIY-YIG"/>
    <property type="match status" value="1"/>
</dbReference>
<dbReference type="GO" id="GO:0050660">
    <property type="term" value="F:flavin adenine dinucleotide binding"/>
    <property type="evidence" value="ECO:0007669"/>
    <property type="project" value="InterPro"/>
</dbReference>
<evidence type="ECO:0000259" key="2">
    <source>
        <dbReference type="PROSITE" id="PS50164"/>
    </source>
</evidence>
<feature type="region of interest" description="Disordered" evidence="1">
    <location>
        <begin position="25"/>
        <end position="45"/>
    </location>
</feature>
<accession>A0A8W7PCJ9</accession>
<dbReference type="InterPro" id="IPR036318">
    <property type="entry name" value="FAD-bd_PCMH-like_sf"/>
</dbReference>
<dbReference type="Proteomes" id="UP000075882">
    <property type="component" value="Unassembled WGS sequence"/>
</dbReference>
<dbReference type="SMART" id="SM01091">
    <property type="entry name" value="CorC_HlyC"/>
    <property type="match status" value="1"/>
</dbReference>
<dbReference type="PANTHER" id="PTHR34477:SF1">
    <property type="entry name" value="UPF0213 PROTEIN YHBQ"/>
    <property type="match status" value="1"/>
</dbReference>
<dbReference type="Pfam" id="PF03471">
    <property type="entry name" value="CorC_HlyC"/>
    <property type="match status" value="1"/>
</dbReference>
<dbReference type="EnsemblMetazoa" id="ACOM029516-RA">
    <property type="protein sequence ID" value="ACOM029516-PA.1"/>
    <property type="gene ID" value="ACOM029516"/>
</dbReference>
<dbReference type="PANTHER" id="PTHR34477">
    <property type="entry name" value="UPF0213 PROTEIN YHBQ"/>
    <property type="match status" value="1"/>
</dbReference>
<dbReference type="InterPro" id="IPR050190">
    <property type="entry name" value="UPF0213_domain"/>
</dbReference>
<dbReference type="Gene3D" id="3.30.465.10">
    <property type="match status" value="1"/>
</dbReference>
<dbReference type="AlphaFoldDB" id="A0A8W7PCJ9"/>
<proteinExistence type="predicted"/>
<dbReference type="Gene3D" id="3.40.1440.10">
    <property type="entry name" value="GIY-YIG endonuclease"/>
    <property type="match status" value="1"/>
</dbReference>
<feature type="domain" description="GIY-YIG" evidence="2">
    <location>
        <begin position="126"/>
        <end position="201"/>
    </location>
</feature>
<dbReference type="SUPFAM" id="SSF82771">
    <property type="entry name" value="GIY-YIG endonuclease"/>
    <property type="match status" value="1"/>
</dbReference>
<evidence type="ECO:0000313" key="3">
    <source>
        <dbReference type="EnsemblMetazoa" id="ACOM029516-PA.1"/>
    </source>
</evidence>
<dbReference type="InterPro" id="IPR005170">
    <property type="entry name" value="Transptr-assoc_dom"/>
</dbReference>
<protein>
    <recommendedName>
        <fullName evidence="2">GIY-YIG domain-containing protein</fullName>
    </recommendedName>
</protein>
<evidence type="ECO:0000256" key="1">
    <source>
        <dbReference type="SAM" id="MobiDB-lite"/>
    </source>
</evidence>
<dbReference type="CDD" id="cd10456">
    <property type="entry name" value="GIY-YIG_UPF0213"/>
    <property type="match status" value="1"/>
</dbReference>
<organism evidence="3">
    <name type="scientific">Anopheles coluzzii</name>
    <name type="common">African malaria mosquito</name>
    <dbReference type="NCBI Taxonomy" id="1518534"/>
    <lineage>
        <taxon>Eukaryota</taxon>
        <taxon>Metazoa</taxon>
        <taxon>Ecdysozoa</taxon>
        <taxon>Arthropoda</taxon>
        <taxon>Hexapoda</taxon>
        <taxon>Insecta</taxon>
        <taxon>Pterygota</taxon>
        <taxon>Neoptera</taxon>
        <taxon>Endopterygota</taxon>
        <taxon>Diptera</taxon>
        <taxon>Nematocera</taxon>
        <taxon>Culicoidea</taxon>
        <taxon>Culicidae</taxon>
        <taxon>Anophelinae</taxon>
        <taxon>Anopheles</taxon>
    </lineage>
</organism>
<sequence length="223" mass="24846">MTVLKAMEAFRQQAADMAFVPLPGDFPEEHERHEQPALVQGEDGSLDVEGSTELVTLEQYIELGNYEDEDFHTVAGLLMHRLERIPRLGDSIREGSWEISVTEQKGNRTERMNSTEADSALPATSSSWYLYMLECRDGALYTGISNNVERRYAAHLAGKGARYTRLNPPQRIVLIHPFADKSQALKAEHAVKRLSAAAKRQLAAQGDLSAWLATHSNPPSNTQ</sequence>
<dbReference type="SUPFAM" id="SSF56176">
    <property type="entry name" value="FAD-binding/transporter-associated domain-like"/>
    <property type="match status" value="1"/>
</dbReference>
<dbReference type="InterPro" id="IPR016169">
    <property type="entry name" value="FAD-bd_PCMH_sub2"/>
</dbReference>